<proteinExistence type="predicted"/>
<organism evidence="2 3">
    <name type="scientific">Roseateles flavus</name>
    <dbReference type="NCBI Taxonomy" id="3149041"/>
    <lineage>
        <taxon>Bacteria</taxon>
        <taxon>Pseudomonadati</taxon>
        <taxon>Pseudomonadota</taxon>
        <taxon>Betaproteobacteria</taxon>
        <taxon>Burkholderiales</taxon>
        <taxon>Sphaerotilaceae</taxon>
        <taxon>Roseateles</taxon>
    </lineage>
</organism>
<evidence type="ECO:0000313" key="3">
    <source>
        <dbReference type="Proteomes" id="UP001462640"/>
    </source>
</evidence>
<dbReference type="EMBL" id="JBDPZC010000009">
    <property type="protein sequence ID" value="MEO3714676.1"/>
    <property type="molecule type" value="Genomic_DNA"/>
</dbReference>
<protein>
    <submittedName>
        <fullName evidence="2">DUF72 domain-containing protein</fullName>
    </submittedName>
</protein>
<keyword evidence="3" id="KW-1185">Reference proteome</keyword>
<dbReference type="PANTHER" id="PTHR30348">
    <property type="entry name" value="UNCHARACTERIZED PROTEIN YECE"/>
    <property type="match status" value="1"/>
</dbReference>
<sequence>MQERLFPEDPPDVPAREPQAAAAIPSRAPQAPEAASSRRGVMPAPADPSLAALARALPPQVRLGGSTWSYPGWAGLVWDRPYSESQLARRGLQAYSRHPLLRCVCVDRSFYRSLSASQYEQLAQQVGEDFRFIVKAPALVCDAQVRDEDGRGRQINPAFLDPRLALQEFVQPAMEGLGRRLGALVFQLSPLPPQWLPRMEDCLAKLDALLAALPSLQDCSPDGQFAVEVRDAQWLTPAFVEILRRHGVRYCLGLHPKLPPIEEQLWILRRLWPSPLVCRWNLHRAHGPFGYEEAEKRYGDYSQLLAPDPATRSALARVARATAAAGLPVYVGISNHAEGCAPRSAEALAQAIVGSPEPAPG</sequence>
<name>A0ABV0GI28_9BURK</name>
<dbReference type="InterPro" id="IPR036520">
    <property type="entry name" value="UPF0759_sf"/>
</dbReference>
<dbReference type="Pfam" id="PF01904">
    <property type="entry name" value="DUF72"/>
    <property type="match status" value="1"/>
</dbReference>
<reference evidence="2 3" key="1">
    <citation type="submission" date="2024-05" db="EMBL/GenBank/DDBJ databases">
        <title>Roseateles sp. 2.12 16S ribosomal RNA gene Genome sequencing and assembly.</title>
        <authorList>
            <person name="Woo H."/>
        </authorList>
    </citation>
    <scope>NUCLEOTIDE SEQUENCE [LARGE SCALE GENOMIC DNA]</scope>
    <source>
        <strain evidence="2 3">2.12</strain>
    </source>
</reference>
<dbReference type="SUPFAM" id="SSF117396">
    <property type="entry name" value="TM1631-like"/>
    <property type="match status" value="1"/>
</dbReference>
<comment type="caution">
    <text evidence="2">The sequence shown here is derived from an EMBL/GenBank/DDBJ whole genome shotgun (WGS) entry which is preliminary data.</text>
</comment>
<evidence type="ECO:0000256" key="1">
    <source>
        <dbReference type="SAM" id="MobiDB-lite"/>
    </source>
</evidence>
<dbReference type="PANTHER" id="PTHR30348:SF4">
    <property type="entry name" value="DUF72 DOMAIN-CONTAINING PROTEIN"/>
    <property type="match status" value="1"/>
</dbReference>
<accession>A0ABV0GI28</accession>
<evidence type="ECO:0000313" key="2">
    <source>
        <dbReference type="EMBL" id="MEO3714676.1"/>
    </source>
</evidence>
<gene>
    <name evidence="2" type="ORF">ABDJ40_18045</name>
</gene>
<dbReference type="InterPro" id="IPR002763">
    <property type="entry name" value="DUF72"/>
</dbReference>
<feature type="compositionally biased region" description="Low complexity" evidence="1">
    <location>
        <begin position="18"/>
        <end position="32"/>
    </location>
</feature>
<dbReference type="Proteomes" id="UP001462640">
    <property type="component" value="Unassembled WGS sequence"/>
</dbReference>
<feature type="region of interest" description="Disordered" evidence="1">
    <location>
        <begin position="1"/>
        <end position="43"/>
    </location>
</feature>
<dbReference type="RefSeq" id="WP_347611753.1">
    <property type="nucleotide sequence ID" value="NZ_JBDPZC010000009.1"/>
</dbReference>
<dbReference type="Gene3D" id="3.20.20.410">
    <property type="entry name" value="Protein of unknown function UPF0759"/>
    <property type="match status" value="1"/>
</dbReference>